<evidence type="ECO:0000313" key="4">
    <source>
        <dbReference type="EMBL" id="MBA4708345.1"/>
    </source>
</evidence>
<dbReference type="InterPro" id="IPR017439">
    <property type="entry name" value="Amidohydrolase"/>
</dbReference>
<dbReference type="GO" id="GO:0019877">
    <property type="term" value="P:diaminopimelate biosynthetic process"/>
    <property type="evidence" value="ECO:0007669"/>
    <property type="project" value="UniProtKB-ARBA"/>
</dbReference>
<feature type="binding site" evidence="2">
    <location>
        <position position="90"/>
    </location>
    <ligand>
        <name>Mn(2+)</name>
        <dbReference type="ChEBI" id="CHEBI:29035"/>
        <label>2</label>
    </ligand>
</feature>
<proteinExistence type="predicted"/>
<sequence>MTALRQHLHAHPELGYAEWQTSALIASSLEQWGYQVERGLAGTGIVATLKQGDGSKVLGLRADMDALPIQEEADRPHASRQPGVMHACGHDGHCAALLAAARLLAAPDSFNGTLRLIFQPAEECQQSGAKAMLEQGLFQRFPCDAIFALHNWPGIPVGQFGLLAGPLMASTDTVHIRIHGHGGHGAMPHQAVDPILVGAALTLALQSIVARNVDPLDVAVVTVGAVHAGSLSSVIPDLLDMALTVRALRPQVRELLLERIRQLTLQQAASFGASAEITVDPCHFPVLVNDAEHTAFARQVVLDWLGEQGLYASVKAQTGSEDFAFMLQHCPGCYLLLGNGPLEGGCMLHNPAYDFNDQALPYAAEYWQRLAMAYLR</sequence>
<dbReference type="PANTHER" id="PTHR11014">
    <property type="entry name" value="PEPTIDASE M20 FAMILY MEMBER"/>
    <property type="match status" value="1"/>
</dbReference>
<feature type="binding site" evidence="2">
    <location>
        <position position="123"/>
    </location>
    <ligand>
        <name>Mn(2+)</name>
        <dbReference type="ChEBI" id="CHEBI:29035"/>
        <label>2</label>
    </ligand>
</feature>
<dbReference type="FunFam" id="3.30.70.360:FF:000001">
    <property type="entry name" value="N-acetyldiaminopimelate deacetylase"/>
    <property type="match status" value="1"/>
</dbReference>
<comment type="caution">
    <text evidence="4">The sequence shown here is derived from an EMBL/GenBank/DDBJ whole genome shotgun (WGS) entry which is preliminary data.</text>
</comment>
<name>A0A838YBE5_9NEIS</name>
<feature type="binding site" evidence="2">
    <location>
        <position position="88"/>
    </location>
    <ligand>
        <name>Mn(2+)</name>
        <dbReference type="ChEBI" id="CHEBI:29035"/>
        <label>2</label>
    </ligand>
</feature>
<protein>
    <submittedName>
        <fullName evidence="4">Amidohydrolase</fullName>
    </submittedName>
</protein>
<feature type="domain" description="Peptidase M20 dimerisation" evidence="3">
    <location>
        <begin position="173"/>
        <end position="263"/>
    </location>
</feature>
<dbReference type="Pfam" id="PF07687">
    <property type="entry name" value="M20_dimer"/>
    <property type="match status" value="1"/>
</dbReference>
<evidence type="ECO:0000256" key="1">
    <source>
        <dbReference type="ARBA" id="ARBA00022801"/>
    </source>
</evidence>
<comment type="cofactor">
    <cofactor evidence="2">
        <name>Mn(2+)</name>
        <dbReference type="ChEBI" id="CHEBI:29035"/>
    </cofactor>
    <text evidence="2">The Mn(2+) ion enhances activity.</text>
</comment>
<dbReference type="Pfam" id="PF01546">
    <property type="entry name" value="Peptidase_M20"/>
    <property type="match status" value="1"/>
</dbReference>
<dbReference type="EMBL" id="JACERN010000023">
    <property type="protein sequence ID" value="MBA4708345.1"/>
    <property type="molecule type" value="Genomic_DNA"/>
</dbReference>
<dbReference type="AlphaFoldDB" id="A0A838YBE5"/>
<keyword evidence="2" id="KW-0464">Manganese</keyword>
<dbReference type="SUPFAM" id="SSF53187">
    <property type="entry name" value="Zn-dependent exopeptidases"/>
    <property type="match status" value="1"/>
</dbReference>
<dbReference type="Gene3D" id="3.40.630.10">
    <property type="entry name" value="Zn peptidases"/>
    <property type="match status" value="1"/>
</dbReference>
<keyword evidence="1" id="KW-0378">Hydrolase</keyword>
<dbReference type="NCBIfam" id="TIGR01891">
    <property type="entry name" value="amidohydrolases"/>
    <property type="match status" value="1"/>
</dbReference>
<dbReference type="InterPro" id="IPR002933">
    <property type="entry name" value="Peptidase_M20"/>
</dbReference>
<dbReference type="SUPFAM" id="SSF55031">
    <property type="entry name" value="Bacterial exopeptidase dimerisation domain"/>
    <property type="match status" value="1"/>
</dbReference>
<evidence type="ECO:0000256" key="2">
    <source>
        <dbReference type="PIRSR" id="PIRSR005962-1"/>
    </source>
</evidence>
<dbReference type="CDD" id="cd05666">
    <property type="entry name" value="M20_Acy1-like"/>
    <property type="match status" value="1"/>
</dbReference>
<dbReference type="InterPro" id="IPR011650">
    <property type="entry name" value="Peptidase_M20_dimer"/>
</dbReference>
<feature type="binding site" evidence="2">
    <location>
        <position position="349"/>
    </location>
    <ligand>
        <name>Mn(2+)</name>
        <dbReference type="ChEBI" id="CHEBI:29035"/>
        <label>2</label>
    </ligand>
</feature>
<dbReference type="PIRSF" id="PIRSF005962">
    <property type="entry name" value="Pept_M20D_amidohydro"/>
    <property type="match status" value="1"/>
</dbReference>
<dbReference type="GO" id="GO:0046872">
    <property type="term" value="F:metal ion binding"/>
    <property type="evidence" value="ECO:0007669"/>
    <property type="project" value="UniProtKB-KW"/>
</dbReference>
<dbReference type="Gene3D" id="3.30.70.360">
    <property type="match status" value="1"/>
</dbReference>
<gene>
    <name evidence="4" type="ORF">H2Z84_08100</name>
</gene>
<organism evidence="4 5">
    <name type="scientific">Aquitalea aquatica</name>
    <dbReference type="NCBI Taxonomy" id="3044273"/>
    <lineage>
        <taxon>Bacteria</taxon>
        <taxon>Pseudomonadati</taxon>
        <taxon>Pseudomonadota</taxon>
        <taxon>Betaproteobacteria</taxon>
        <taxon>Neisseriales</taxon>
        <taxon>Chromobacteriaceae</taxon>
        <taxon>Aquitalea</taxon>
    </lineage>
</organism>
<evidence type="ECO:0000259" key="3">
    <source>
        <dbReference type="Pfam" id="PF07687"/>
    </source>
</evidence>
<dbReference type="PANTHER" id="PTHR11014:SF63">
    <property type="entry name" value="METALLOPEPTIDASE, PUTATIVE (AFU_ORTHOLOGUE AFUA_6G09600)-RELATED"/>
    <property type="match status" value="1"/>
</dbReference>
<accession>A0A838YBE5</accession>
<dbReference type="Proteomes" id="UP000545606">
    <property type="component" value="Unassembled WGS sequence"/>
</dbReference>
<feature type="binding site" evidence="2">
    <location>
        <position position="150"/>
    </location>
    <ligand>
        <name>Mn(2+)</name>
        <dbReference type="ChEBI" id="CHEBI:29035"/>
        <label>2</label>
    </ligand>
</feature>
<reference evidence="4 5" key="1">
    <citation type="submission" date="2020-07" db="EMBL/GenBank/DDBJ databases">
        <title>Draft genome sequence of violacein-producing bacteria and related species.</title>
        <authorList>
            <person name="Wilson H.S."/>
            <person name="De Leon M.E."/>
        </authorList>
    </citation>
    <scope>NUCLEOTIDE SEQUENCE [LARGE SCALE GENOMIC DNA]</scope>
    <source>
        <strain evidence="4 5">HSC-21Su07</strain>
    </source>
</reference>
<evidence type="ECO:0000313" key="5">
    <source>
        <dbReference type="Proteomes" id="UP000545606"/>
    </source>
</evidence>
<keyword evidence="2" id="KW-0479">Metal-binding</keyword>
<dbReference type="GO" id="GO:0050118">
    <property type="term" value="F:N-acetyldiaminopimelate deacetylase activity"/>
    <property type="evidence" value="ECO:0007669"/>
    <property type="project" value="UniProtKB-ARBA"/>
</dbReference>
<dbReference type="InterPro" id="IPR036264">
    <property type="entry name" value="Bact_exopeptidase_dim_dom"/>
</dbReference>
<keyword evidence="5" id="KW-1185">Reference proteome</keyword>